<dbReference type="Pfam" id="PF02622">
    <property type="entry name" value="DUF179"/>
    <property type="match status" value="1"/>
</dbReference>
<dbReference type="InterPro" id="IPR032698">
    <property type="entry name" value="SirB1_N"/>
</dbReference>
<dbReference type="AlphaFoldDB" id="A0A0D3KI73"/>
<dbReference type="InterPro" id="IPR003774">
    <property type="entry name" value="AlgH-like"/>
</dbReference>
<evidence type="ECO:0000259" key="2">
    <source>
        <dbReference type="Pfam" id="PF13369"/>
    </source>
</evidence>
<name>A0A0D3KI73_EMIH1</name>
<dbReference type="PANTHER" id="PTHR31984:SF17">
    <property type="entry name" value="TRANSCRIPTIONAL REGULATOR"/>
    <property type="match status" value="1"/>
</dbReference>
<reference evidence="3" key="2">
    <citation type="submission" date="2024-10" db="UniProtKB">
        <authorList>
            <consortium name="EnsemblProtists"/>
        </authorList>
    </citation>
    <scope>IDENTIFICATION</scope>
</reference>
<sequence length="559" mass="59213">MDGYSLKSFRANLVREQRGIAGAQALHTDEAPSGGGDWWVHELAAPEPGCLLLAQPHAHIVVEEPLMHRAVVLVLEHDAARGTVGLLLDTPANATVSQMLRRRAEPSPHLLPLGGNQLLVGGTVLPRERLRVLTSRCDVPGARRVLPGLYSCAPDAAARMVAIGAADAASFDVYAAACQWSPLQLREELEAALWLPAAASAAAIARPREWRRDGVYFNLVEGLGGQYLKQARRRGCLWARAGGGVPALLARTEEEVRSWLATRSALAPGLLRALAADVLSAEEAGAGGRREAGGGREARGVEPPRPAVTADEVSFRLHALLYPRDNLTDVPRSPKSALRRRSSERAGAAWAASGGSSPPGGKTSLSGSPALRVLSAAAAGRVSQENALHAIQLLLFDVLDFHAAPEPTPEQASLPDLLRRRGGAASLFSLCVLYATLARKLGVGLQLVRLSPPPGRTLRGPPFLLALGPAELFIDILAAGRLRTLSDLAQFLDGGDGDGGAVGRLSPAQLRAAAKPLDQRAVCLQLVRESEASSASVGRLAHAQFWSAQRELLEAYLRE</sequence>
<dbReference type="PANTHER" id="PTHR31984">
    <property type="entry name" value="TRANSPORTER, PUTATIVE (DUF179)-RELATED"/>
    <property type="match status" value="1"/>
</dbReference>
<dbReference type="GeneID" id="17280728"/>
<dbReference type="PaxDb" id="2903-EOD35458"/>
<feature type="region of interest" description="Disordered" evidence="1">
    <location>
        <begin position="328"/>
        <end position="366"/>
    </location>
</feature>
<accession>A0A0D3KI73</accession>
<feature type="domain" description="Protein SirB1 N-terminal" evidence="2">
    <location>
        <begin position="381"/>
        <end position="509"/>
    </location>
</feature>
<organism evidence="3 4">
    <name type="scientific">Emiliania huxleyi (strain CCMP1516)</name>
    <dbReference type="NCBI Taxonomy" id="280463"/>
    <lineage>
        <taxon>Eukaryota</taxon>
        <taxon>Haptista</taxon>
        <taxon>Haptophyta</taxon>
        <taxon>Prymnesiophyceae</taxon>
        <taxon>Isochrysidales</taxon>
        <taxon>Noelaerhabdaceae</taxon>
        <taxon>Emiliania</taxon>
    </lineage>
</organism>
<evidence type="ECO:0000313" key="3">
    <source>
        <dbReference type="EnsemblProtists" id="EOD35458"/>
    </source>
</evidence>
<evidence type="ECO:0000313" key="4">
    <source>
        <dbReference type="Proteomes" id="UP000013827"/>
    </source>
</evidence>
<proteinExistence type="predicted"/>
<evidence type="ECO:0000256" key="1">
    <source>
        <dbReference type="SAM" id="MobiDB-lite"/>
    </source>
</evidence>
<dbReference type="Pfam" id="PF13369">
    <property type="entry name" value="Transglut_core2"/>
    <property type="match status" value="1"/>
</dbReference>
<feature type="region of interest" description="Disordered" evidence="1">
    <location>
        <begin position="284"/>
        <end position="307"/>
    </location>
</feature>
<dbReference type="EnsemblProtists" id="EOD35458">
    <property type="protein sequence ID" value="EOD35458"/>
    <property type="gene ID" value="EMIHUDRAFT_449231"/>
</dbReference>
<feature type="compositionally biased region" description="Basic and acidic residues" evidence="1">
    <location>
        <begin position="288"/>
        <end position="302"/>
    </location>
</feature>
<reference evidence="4" key="1">
    <citation type="journal article" date="2013" name="Nature">
        <title>Pan genome of the phytoplankton Emiliania underpins its global distribution.</title>
        <authorList>
            <person name="Read B.A."/>
            <person name="Kegel J."/>
            <person name="Klute M.J."/>
            <person name="Kuo A."/>
            <person name="Lefebvre S.C."/>
            <person name="Maumus F."/>
            <person name="Mayer C."/>
            <person name="Miller J."/>
            <person name="Monier A."/>
            <person name="Salamov A."/>
            <person name="Young J."/>
            <person name="Aguilar M."/>
            <person name="Claverie J.M."/>
            <person name="Frickenhaus S."/>
            <person name="Gonzalez K."/>
            <person name="Herman E.K."/>
            <person name="Lin Y.C."/>
            <person name="Napier J."/>
            <person name="Ogata H."/>
            <person name="Sarno A.F."/>
            <person name="Shmutz J."/>
            <person name="Schroeder D."/>
            <person name="de Vargas C."/>
            <person name="Verret F."/>
            <person name="von Dassow P."/>
            <person name="Valentin K."/>
            <person name="Van de Peer Y."/>
            <person name="Wheeler G."/>
            <person name="Dacks J.B."/>
            <person name="Delwiche C.F."/>
            <person name="Dyhrman S.T."/>
            <person name="Glockner G."/>
            <person name="John U."/>
            <person name="Richards T."/>
            <person name="Worden A.Z."/>
            <person name="Zhang X."/>
            <person name="Grigoriev I.V."/>
            <person name="Allen A.E."/>
            <person name="Bidle K."/>
            <person name="Borodovsky M."/>
            <person name="Bowler C."/>
            <person name="Brownlee C."/>
            <person name="Cock J.M."/>
            <person name="Elias M."/>
            <person name="Gladyshev V.N."/>
            <person name="Groth M."/>
            <person name="Guda C."/>
            <person name="Hadaegh A."/>
            <person name="Iglesias-Rodriguez M.D."/>
            <person name="Jenkins J."/>
            <person name="Jones B.M."/>
            <person name="Lawson T."/>
            <person name="Leese F."/>
            <person name="Lindquist E."/>
            <person name="Lobanov A."/>
            <person name="Lomsadze A."/>
            <person name="Malik S.B."/>
            <person name="Marsh M.E."/>
            <person name="Mackinder L."/>
            <person name="Mock T."/>
            <person name="Mueller-Roeber B."/>
            <person name="Pagarete A."/>
            <person name="Parker M."/>
            <person name="Probert I."/>
            <person name="Quesneville H."/>
            <person name="Raines C."/>
            <person name="Rensing S.A."/>
            <person name="Riano-Pachon D.M."/>
            <person name="Richier S."/>
            <person name="Rokitta S."/>
            <person name="Shiraiwa Y."/>
            <person name="Soanes D.M."/>
            <person name="van der Giezen M."/>
            <person name="Wahlund T.M."/>
            <person name="Williams B."/>
            <person name="Wilson W."/>
            <person name="Wolfe G."/>
            <person name="Wurch L.L."/>
        </authorList>
    </citation>
    <scope>NUCLEOTIDE SEQUENCE</scope>
</reference>
<dbReference type="Gene3D" id="3.40.1740.10">
    <property type="entry name" value="VC0467-like"/>
    <property type="match status" value="1"/>
</dbReference>
<dbReference type="RefSeq" id="XP_005787887.1">
    <property type="nucleotide sequence ID" value="XM_005787830.1"/>
</dbReference>
<keyword evidence="4" id="KW-1185">Reference proteome</keyword>
<feature type="compositionally biased region" description="Low complexity" evidence="1">
    <location>
        <begin position="345"/>
        <end position="366"/>
    </location>
</feature>
<dbReference type="Proteomes" id="UP000013827">
    <property type="component" value="Unassembled WGS sequence"/>
</dbReference>
<protein>
    <recommendedName>
        <fullName evidence="2">Protein SirB1 N-terminal domain-containing protein</fullName>
    </recommendedName>
</protein>
<dbReference type="eggNOG" id="ENOG502QRDU">
    <property type="taxonomic scope" value="Eukaryota"/>
</dbReference>
<dbReference type="KEGG" id="ehx:EMIHUDRAFT_449231"/>
<dbReference type="STRING" id="2903.R1DIX8"/>
<dbReference type="SUPFAM" id="SSF143456">
    <property type="entry name" value="VC0467-like"/>
    <property type="match status" value="1"/>
</dbReference>
<dbReference type="HOGENOM" id="CLU_487853_0_0_1"/>